<evidence type="ECO:0008006" key="3">
    <source>
        <dbReference type="Google" id="ProtNLM"/>
    </source>
</evidence>
<protein>
    <recommendedName>
        <fullName evidence="3">AAA+ ATPase domain-containing protein</fullName>
    </recommendedName>
</protein>
<reference evidence="1" key="1">
    <citation type="submission" date="2022-10" db="EMBL/GenBank/DDBJ databases">
        <title>Culturing micro-colonial fungi from biological soil crusts in the Mojave desert and describing Neophaeococcomyces mojavensis, and introducing the new genera and species Taxawa tesnikishii.</title>
        <authorList>
            <person name="Kurbessoian T."/>
            <person name="Stajich J.E."/>
        </authorList>
    </citation>
    <scope>NUCLEOTIDE SEQUENCE</scope>
    <source>
        <strain evidence="1">TK_1</strain>
    </source>
</reference>
<keyword evidence="2" id="KW-1185">Reference proteome</keyword>
<evidence type="ECO:0000313" key="2">
    <source>
        <dbReference type="Proteomes" id="UP001172684"/>
    </source>
</evidence>
<evidence type="ECO:0000313" key="1">
    <source>
        <dbReference type="EMBL" id="KAJ9665570.1"/>
    </source>
</evidence>
<dbReference type="InterPro" id="IPR027417">
    <property type="entry name" value="P-loop_NTPase"/>
</dbReference>
<proteinExistence type="predicted"/>
<comment type="caution">
    <text evidence="1">The sequence shown here is derived from an EMBL/GenBank/DDBJ whole genome shotgun (WGS) entry which is preliminary data.</text>
</comment>
<sequence>MVSSRYWQWAYKVVDEAVEIFMDVFYQSLLIKGVSVQDAARMSRLALMKSRSRRARYMQYVQLSDYIVPVPYTSCPKRDPAGTLIDLKPRGTVFSYLEKVLTSINHVSPTKREAGDTMIPVRQELIGRDSDILSLELPLSVSRVILLHGQGGCGKSELLRYVCRWWKASGWIRGSAYVDFADHEGYSLEDFVDEIGNQLGIDPENRSEAELIGKLKSGKYLLVFDSADALDTPILVASVITAEELPTQLKSFIDAATHDGSMVIVSARLDTAQIANITSERQKYHLTGSQSSTLWIFFSKWVTKLPETIHRRENLDFLRRVAILVEGNPAAIQMIVPALRRANHDSETLLNMLLYGVCETNDDQWKRCRFVRSIYGAMFAQSFINVKETLIHVKQFAMFWTLMPQDLIYYYWFLYLPYSKHFQEGSFAIWISQEFQEIVEKAQMVRTLRKYWLGIEMKLLRAGILENAVIKRYNGERIACYHVHPIFTLIGRSGLKEQALKEAKFAYVRQALLWDRPRARSYSKEVVSVEWDGAEQHEDYWHNTRAVAMAWSLEDGDLQEEVERMGVSLFDCAYKMSLNSLYVNQRQPRLFIPLIWRHLLRVHLLTTLVRPGGVPTSSDLHTILSYSWALCRLETDSNRKISLVSMALEAAKRCRAANPAETVLTPPDELSWFQLRHAEADIAQSNSTIYKAKELYERNLADDPSSSDKPVYNAIRRWQLQNLTNWAGCVVQIAAREGTLDKEQVTTNLRAVCGEFKPRGIVPFVLNMCTENEKIIETVTVRQQFLFAVEQEKDAVTKFGTLAKRILDAPLVDIFADLAETQNLPPGGIFAFCLRQMLETDNPRGVEMRALFGNIESGLHMLSGDRSAAASALSFSVQREALSSTASTGWKNLANLHMHMYALAVTQNDRPDYKKGLTHLEEWWKQHRGIDVAKRYLCYGHLKFATCYNGLNRVAEAARAVIKCAQIVPTVAIADCADGDSVEGFSEWLHEQFTPLDKLDIFLDPRVVFSAPASVAELSWQERVVLHQIMKKAQEAKKMTEDCDKAMDEMTER</sequence>
<dbReference type="Proteomes" id="UP001172684">
    <property type="component" value="Unassembled WGS sequence"/>
</dbReference>
<dbReference type="EMBL" id="JAPDRL010000027">
    <property type="protein sequence ID" value="KAJ9665570.1"/>
    <property type="molecule type" value="Genomic_DNA"/>
</dbReference>
<name>A0ABQ9NT42_9PEZI</name>
<accession>A0ABQ9NT42</accession>
<dbReference type="SUPFAM" id="SSF52540">
    <property type="entry name" value="P-loop containing nucleoside triphosphate hydrolases"/>
    <property type="match status" value="1"/>
</dbReference>
<gene>
    <name evidence="1" type="ORF">H2201_004261</name>
</gene>
<organism evidence="1 2">
    <name type="scientific">Coniosporium apollinis</name>
    <dbReference type="NCBI Taxonomy" id="61459"/>
    <lineage>
        <taxon>Eukaryota</taxon>
        <taxon>Fungi</taxon>
        <taxon>Dikarya</taxon>
        <taxon>Ascomycota</taxon>
        <taxon>Pezizomycotina</taxon>
        <taxon>Dothideomycetes</taxon>
        <taxon>Dothideomycetes incertae sedis</taxon>
        <taxon>Coniosporium</taxon>
    </lineage>
</organism>
<dbReference type="Gene3D" id="3.40.50.300">
    <property type="entry name" value="P-loop containing nucleotide triphosphate hydrolases"/>
    <property type="match status" value="1"/>
</dbReference>